<evidence type="ECO:0000256" key="5">
    <source>
        <dbReference type="ARBA" id="ARBA00022777"/>
    </source>
</evidence>
<name>A0A2M7FYT3_9BACT</name>
<dbReference type="Pfam" id="PF02518">
    <property type="entry name" value="HATPase_c"/>
    <property type="match status" value="1"/>
</dbReference>
<dbReference type="InterPro" id="IPR003594">
    <property type="entry name" value="HATPase_dom"/>
</dbReference>
<dbReference type="SMART" id="SM00388">
    <property type="entry name" value="HisKA"/>
    <property type="match status" value="1"/>
</dbReference>
<dbReference type="SMART" id="SM00448">
    <property type="entry name" value="REC"/>
    <property type="match status" value="1"/>
</dbReference>
<dbReference type="Pfam" id="PF00072">
    <property type="entry name" value="Response_reg"/>
    <property type="match status" value="1"/>
</dbReference>
<evidence type="ECO:0000256" key="2">
    <source>
        <dbReference type="ARBA" id="ARBA00012438"/>
    </source>
</evidence>
<dbReference type="PANTHER" id="PTHR43547:SF2">
    <property type="entry name" value="HYBRID SIGNAL TRANSDUCTION HISTIDINE KINASE C"/>
    <property type="match status" value="1"/>
</dbReference>
<dbReference type="InterPro" id="IPR004358">
    <property type="entry name" value="Sig_transdc_His_kin-like_C"/>
</dbReference>
<feature type="domain" description="Histidine kinase" evidence="8">
    <location>
        <begin position="155"/>
        <end position="375"/>
    </location>
</feature>
<evidence type="ECO:0000256" key="7">
    <source>
        <dbReference type="SAM" id="Coils"/>
    </source>
</evidence>
<dbReference type="Gene3D" id="3.30.565.10">
    <property type="entry name" value="Histidine kinase-like ATPase, C-terminal domain"/>
    <property type="match status" value="1"/>
</dbReference>
<accession>A0A2M7FYT3</accession>
<dbReference type="PANTHER" id="PTHR43547">
    <property type="entry name" value="TWO-COMPONENT HISTIDINE KINASE"/>
    <property type="match status" value="1"/>
</dbReference>
<dbReference type="PRINTS" id="PR00344">
    <property type="entry name" value="BCTRLSENSOR"/>
</dbReference>
<gene>
    <name evidence="10" type="ORF">COW36_22320</name>
</gene>
<dbReference type="AlphaFoldDB" id="A0A2M7FYT3"/>
<evidence type="ECO:0000256" key="6">
    <source>
        <dbReference type="PROSITE-ProRule" id="PRU00169"/>
    </source>
</evidence>
<dbReference type="SUPFAM" id="SSF55874">
    <property type="entry name" value="ATPase domain of HSP90 chaperone/DNA topoisomerase II/histidine kinase"/>
    <property type="match status" value="1"/>
</dbReference>
<dbReference type="Gene3D" id="3.40.50.2300">
    <property type="match status" value="1"/>
</dbReference>
<dbReference type="InterPro" id="IPR001789">
    <property type="entry name" value="Sig_transdc_resp-reg_receiver"/>
</dbReference>
<dbReference type="InterPro" id="IPR003661">
    <property type="entry name" value="HisK_dim/P_dom"/>
</dbReference>
<organism evidence="10 11">
    <name type="scientific">bacterium (Candidatus Blackallbacteria) CG17_big_fil_post_rev_8_21_14_2_50_48_46</name>
    <dbReference type="NCBI Taxonomy" id="2014261"/>
    <lineage>
        <taxon>Bacteria</taxon>
        <taxon>Candidatus Blackallbacteria</taxon>
    </lineage>
</organism>
<dbReference type="PROSITE" id="PS50110">
    <property type="entry name" value="RESPONSE_REGULATORY"/>
    <property type="match status" value="1"/>
</dbReference>
<keyword evidence="3 6" id="KW-0597">Phosphoprotein</keyword>
<evidence type="ECO:0000259" key="8">
    <source>
        <dbReference type="PROSITE" id="PS50109"/>
    </source>
</evidence>
<feature type="domain" description="Response regulatory" evidence="9">
    <location>
        <begin position="10"/>
        <end position="126"/>
    </location>
</feature>
<dbReference type="FunFam" id="3.30.565.10:FF:000006">
    <property type="entry name" value="Sensor histidine kinase WalK"/>
    <property type="match status" value="1"/>
</dbReference>
<dbReference type="Gene3D" id="6.10.250.690">
    <property type="match status" value="1"/>
</dbReference>
<dbReference type="Pfam" id="PF00512">
    <property type="entry name" value="HisKA"/>
    <property type="match status" value="1"/>
</dbReference>
<keyword evidence="4" id="KW-0808">Transferase</keyword>
<feature type="coiled-coil region" evidence="7">
    <location>
        <begin position="125"/>
        <end position="152"/>
    </location>
</feature>
<comment type="caution">
    <text evidence="10">The sequence shown here is derived from an EMBL/GenBank/DDBJ whole genome shotgun (WGS) entry which is preliminary data.</text>
</comment>
<feature type="modified residue" description="4-aspartylphosphate" evidence="6">
    <location>
        <position position="59"/>
    </location>
</feature>
<keyword evidence="7" id="KW-0175">Coiled coil</keyword>
<dbReference type="EC" id="2.7.13.3" evidence="2"/>
<evidence type="ECO:0000256" key="4">
    <source>
        <dbReference type="ARBA" id="ARBA00022679"/>
    </source>
</evidence>
<dbReference type="InterPro" id="IPR011006">
    <property type="entry name" value="CheY-like_superfamily"/>
</dbReference>
<dbReference type="InterPro" id="IPR005467">
    <property type="entry name" value="His_kinase_dom"/>
</dbReference>
<evidence type="ECO:0000256" key="3">
    <source>
        <dbReference type="ARBA" id="ARBA00022553"/>
    </source>
</evidence>
<dbReference type="SUPFAM" id="SSF52172">
    <property type="entry name" value="CheY-like"/>
    <property type="match status" value="1"/>
</dbReference>
<dbReference type="InterPro" id="IPR036097">
    <property type="entry name" value="HisK_dim/P_sf"/>
</dbReference>
<dbReference type="GO" id="GO:0000155">
    <property type="term" value="F:phosphorelay sensor kinase activity"/>
    <property type="evidence" value="ECO:0007669"/>
    <property type="project" value="InterPro"/>
</dbReference>
<dbReference type="SMART" id="SM00387">
    <property type="entry name" value="HATPase_c"/>
    <property type="match status" value="1"/>
</dbReference>
<keyword evidence="5" id="KW-0418">Kinase</keyword>
<evidence type="ECO:0000256" key="1">
    <source>
        <dbReference type="ARBA" id="ARBA00000085"/>
    </source>
</evidence>
<protein>
    <recommendedName>
        <fullName evidence="2">histidine kinase</fullName>
        <ecNumber evidence="2">2.7.13.3</ecNumber>
    </recommendedName>
</protein>
<dbReference type="SUPFAM" id="SSF47384">
    <property type="entry name" value="Homodimeric domain of signal transducing histidine kinase"/>
    <property type="match status" value="1"/>
</dbReference>
<dbReference type="InterPro" id="IPR036890">
    <property type="entry name" value="HATPase_C_sf"/>
</dbReference>
<proteinExistence type="predicted"/>
<dbReference type="Proteomes" id="UP000231019">
    <property type="component" value="Unassembled WGS sequence"/>
</dbReference>
<reference evidence="10 11" key="1">
    <citation type="submission" date="2017-09" db="EMBL/GenBank/DDBJ databases">
        <title>Depth-based differentiation of microbial function through sediment-hosted aquifers and enrichment of novel symbionts in the deep terrestrial subsurface.</title>
        <authorList>
            <person name="Probst A.J."/>
            <person name="Ladd B."/>
            <person name="Jarett J.K."/>
            <person name="Geller-Mcgrath D.E."/>
            <person name="Sieber C.M."/>
            <person name="Emerson J.B."/>
            <person name="Anantharaman K."/>
            <person name="Thomas B.C."/>
            <person name="Malmstrom R."/>
            <person name="Stieglmeier M."/>
            <person name="Klingl A."/>
            <person name="Woyke T."/>
            <person name="Ryan C.M."/>
            <person name="Banfield J.F."/>
        </authorList>
    </citation>
    <scope>NUCLEOTIDE SEQUENCE [LARGE SCALE GENOMIC DNA]</scope>
    <source>
        <strain evidence="10">CG17_big_fil_post_rev_8_21_14_2_50_48_46</strain>
    </source>
</reference>
<dbReference type="CDD" id="cd00082">
    <property type="entry name" value="HisKA"/>
    <property type="match status" value="1"/>
</dbReference>
<evidence type="ECO:0000259" key="9">
    <source>
        <dbReference type="PROSITE" id="PS50110"/>
    </source>
</evidence>
<comment type="catalytic activity">
    <reaction evidence="1">
        <text>ATP + protein L-histidine = ADP + protein N-phospho-L-histidine.</text>
        <dbReference type="EC" id="2.7.13.3"/>
    </reaction>
</comment>
<dbReference type="CDD" id="cd00075">
    <property type="entry name" value="HATPase"/>
    <property type="match status" value="1"/>
</dbReference>
<evidence type="ECO:0000313" key="11">
    <source>
        <dbReference type="Proteomes" id="UP000231019"/>
    </source>
</evidence>
<dbReference type="PROSITE" id="PS50109">
    <property type="entry name" value="HIS_KIN"/>
    <property type="match status" value="1"/>
</dbReference>
<dbReference type="Gene3D" id="1.10.287.130">
    <property type="match status" value="1"/>
</dbReference>
<sequence>MKQDPPLLANILIVDDVPANIQLVASILAGEDYELSFATSGMDALTQVKETDFDLILLDYMMPGMDGLTVAKQLKAETKTCDIPIIFLTAKTDEESVIAGFSAGAADYVTKPFNASELLARVKTHLQLKSSRDALQKRNQELQEAIQMKNRFLSIASHDLKNPLGVVMGFSSILSKYPVIMENDELSEIVDTLYKASTRMFELITELLDTAALELGRIELQISRVPLPILLQQVVAHYQPQAQTKDQELEFSFAENTNLCVMGDFNRLKQVIDNLLNNAIKYSPIGAKIKVHIAQANEKALIEIQDQGPGFSEEDLKNLYGYFQRLSAQPTGGESSTGVGLAIVKQIVDLHHGQILLKTAPEQGSIFTVVLPLDSAYS</sequence>
<dbReference type="EMBL" id="PFFQ01000061">
    <property type="protein sequence ID" value="PIW14349.1"/>
    <property type="molecule type" value="Genomic_DNA"/>
</dbReference>
<evidence type="ECO:0000313" key="10">
    <source>
        <dbReference type="EMBL" id="PIW14349.1"/>
    </source>
</evidence>